<dbReference type="BioGRID-ORCS" id="2768903">
    <property type="hits" value="0 hits in 1 CRISPR screen"/>
</dbReference>
<dbReference type="GeneID" id="2768903"/>
<feature type="transmembrane region" description="Helical" evidence="1">
    <location>
        <begin position="90"/>
        <end position="110"/>
    </location>
</feature>
<feature type="transmembrane region" description="Helical" evidence="1">
    <location>
        <begin position="42"/>
        <end position="69"/>
    </location>
</feature>
<dbReference type="EMBL" id="AE014298">
    <property type="protein sequence ID" value="AAS65392.1"/>
    <property type="molecule type" value="Genomic_DNA"/>
</dbReference>
<evidence type="ECO:0000313" key="4">
    <source>
        <dbReference type="FlyBase" id="FBgn0053252"/>
    </source>
</evidence>
<dbReference type="EMBL" id="BT032767">
    <property type="protein sequence ID" value="ACD81781.1"/>
    <property type="molecule type" value="mRNA"/>
</dbReference>
<reference evidence="2" key="12">
    <citation type="journal article" date="2015" name="G3 (Bethesda)">
        <title>Gene Model Annotations for Drosophila melanogaster: The Rule-Benders.</title>
        <authorList>
            <consortium name="FlyBase Consortium"/>
            <person name="Crosby M.A."/>
            <person name="Gramates L.S."/>
            <person name="Dos Santos G."/>
            <person name="Matthews B.B."/>
            <person name="St Pierre S.E."/>
            <person name="Zhou P."/>
            <person name="Schroeder A.J."/>
            <person name="Falls K."/>
            <person name="Emmert D.B."/>
            <person name="Russo S.M."/>
            <person name="Gelbart W.M."/>
            <person name="null"/>
        </authorList>
    </citation>
    <scope>NUCLEOTIDE SEQUENCE</scope>
</reference>
<reference evidence="5" key="2">
    <citation type="journal article" date="2002" name="Genome Biol.">
        <title>Finishing a whole-genome shotgun: release 3 of the Drosophila melanogaster euchromatic genome sequence.</title>
        <authorList>
            <person name="Celniker S.E."/>
            <person name="Wheeler D.A."/>
            <person name="Kronmiller B."/>
            <person name="Carlson J.W."/>
            <person name="Halpern A."/>
            <person name="Patel S."/>
            <person name="Adams M."/>
            <person name="Champe M."/>
            <person name="Dugan S.P."/>
            <person name="Frise E."/>
            <person name="Hodgson A."/>
            <person name="George R.A."/>
            <person name="Hoskins R.A."/>
            <person name="Laverty T."/>
            <person name="Muzny D.M."/>
            <person name="Nelson C.R."/>
            <person name="Pacleb J.M."/>
            <person name="Park S."/>
            <person name="Pfeiffer B.D."/>
            <person name="Richards S."/>
            <person name="Sodergren E.J."/>
            <person name="Svirskas R."/>
            <person name="Tabor P.E."/>
            <person name="Wan K."/>
            <person name="Stapleton M."/>
            <person name="Sutton G.G."/>
            <person name="Venter C."/>
            <person name="Weinstock G."/>
            <person name="Scherer S.E."/>
            <person name="Myers E.W."/>
            <person name="Gibbs R.A."/>
            <person name="Rubin G.M."/>
        </authorList>
    </citation>
    <scope>NUCLEOTIDE SEQUENCE [LARGE SCALE GENOMIC DNA]</scope>
    <source>
        <strain evidence="5">Berkeley</strain>
    </source>
</reference>
<reference evidence="2 5" key="5">
    <citation type="journal article" date="2002" name="Genome Biol.">
        <title>Heterochromatic sequences in a Drosophila whole-genome shotgun assembly.</title>
        <authorList>
            <person name="Hoskins R.A."/>
            <person name="Smith C.D."/>
            <person name="Carlson J.W."/>
            <person name="Carvalho A.B."/>
            <person name="Halpern A."/>
            <person name="Kaminker J.S."/>
            <person name="Kennedy C."/>
            <person name="Mungall C.J."/>
            <person name="Sullivan B.A."/>
            <person name="Sutton G.G."/>
            <person name="Yasuhara J.C."/>
            <person name="Wakimoto B.T."/>
            <person name="Myers E.W."/>
            <person name="Celniker S.E."/>
            <person name="Rubin G.M."/>
            <person name="Karpen G.H."/>
        </authorList>
    </citation>
    <scope>NUCLEOTIDE SEQUENCE [LARGE SCALE GENOMIC DNA]</scope>
    <source>
        <strain evidence="5">Berkeley</strain>
    </source>
</reference>
<dbReference type="AlphaFoldDB" id="Q7KUX0"/>
<evidence type="ECO:0000256" key="1">
    <source>
        <dbReference type="SAM" id="Phobius"/>
    </source>
</evidence>
<accession>Q7KUX0</accession>
<reference evidence="2" key="11">
    <citation type="journal article" date="2015" name="G3 (Bethesda)">
        <title>Gene Model Annotations for Drosophila melanogaster: Impact of High-Throughput Data.</title>
        <authorList>
            <consortium name="FlyBase Consortium"/>
            <person name="Matthews B.B."/>
            <person name="Dos Santos G."/>
            <person name="Crosby M.A."/>
            <person name="Emmert D.B."/>
            <person name="St Pierre S.E."/>
            <person name="Gramates L.S."/>
            <person name="Zhou P."/>
            <person name="Schroeder A.J."/>
            <person name="Falls K."/>
            <person name="Strelets V."/>
            <person name="Russo S.M."/>
            <person name="Gelbart W.M."/>
            <person name="null"/>
        </authorList>
    </citation>
    <scope>NUCLEOTIDE SEQUENCE</scope>
</reference>
<dbReference type="HOGENOM" id="CLU_112178_1_0_1"/>
<reference evidence="2 5" key="8">
    <citation type="journal article" date="2007" name="Science">
        <title>The Release 5.1 annotation of Drosophila melanogaster heterochromatin.</title>
        <authorList>
            <person name="Smith C.D."/>
            <person name="Shu S."/>
            <person name="Mungall C.J."/>
            <person name="Karpen G.H."/>
        </authorList>
    </citation>
    <scope>NUCLEOTIDE SEQUENCE [LARGE SCALE GENOMIC DNA]</scope>
    <source>
        <strain evidence="5">Berkeley</strain>
    </source>
</reference>
<dbReference type="Bgee" id="FBgn0053252">
    <property type="expression patterns" value="Expressed in early elongation stage spermatid (Drosophila) in testis and 17 other cell types or tissues"/>
</dbReference>
<dbReference type="VEuPathDB" id="VectorBase:FBgn0053252"/>
<reference evidence="2" key="7">
    <citation type="submission" date="2006-08" db="EMBL/GenBank/DDBJ databases">
        <authorList>
            <person name="Celniker S."/>
            <person name="Carlson J."/>
            <person name="Wan K."/>
            <person name="Frise E."/>
            <person name="Hoskins R."/>
            <person name="Park S."/>
            <person name="Svirskas R."/>
            <person name="Rubin G."/>
        </authorList>
    </citation>
    <scope>NUCLEOTIDE SEQUENCE</scope>
</reference>
<keyword evidence="1" id="KW-0472">Membrane</keyword>
<dbReference type="AGR" id="FB:FBgn0053252"/>
<dbReference type="UCSC" id="CG33252-RA">
    <property type="organism name" value="d. melanogaster"/>
</dbReference>
<reference evidence="2" key="15">
    <citation type="submission" date="2024-06" db="EMBL/GenBank/DDBJ databases">
        <title>Drosophila melanogaster release 4 sequence.</title>
        <authorList>
            <consortium name="Berkeley Drosophila Genome Project"/>
            <person name="Celniker S."/>
            <person name="Carlson J."/>
            <person name="Wan K."/>
            <person name="Pfeiffer B."/>
            <person name="Frise E."/>
            <person name="George R."/>
            <person name="Hoskins R."/>
            <person name="Stapleton M."/>
            <person name="Pacleb J."/>
            <person name="Park S."/>
            <person name="Svirskas R."/>
            <person name="Smith E."/>
            <person name="Yu C."/>
            <person name="Rubin G."/>
        </authorList>
    </citation>
    <scope>NUCLEOTIDE SEQUENCE</scope>
</reference>
<sequence>MYFFEKISDQFCRVVRTNLNIPLSFCETRNVWKFSNTSDTMIFFFTLTFGILRAFSNFIDFMNLFFGGMRLGRPSNLLILRGENSRRFQVIKHFLMLNAWILVIYAMVFIKPHYMVPFVVLSLIILIIYVFVVALDILRHVGIPLDRKMILSEMILNLSCVVYVQGVLKQQIFS</sequence>
<dbReference type="FlyBase" id="FBgn0053252">
    <property type="gene designation" value="CG33252"/>
</dbReference>
<reference evidence="2" key="13">
    <citation type="journal article" date="2015" name="Genome Res.">
        <title>The Release 6 reference sequence of the Drosophila melanogaster genome.</title>
        <authorList>
            <person name="Hoskins R.A."/>
            <person name="Carlson J.W."/>
            <person name="Wan K.H."/>
            <person name="Park S."/>
            <person name="Mendez I."/>
            <person name="Galle S.E."/>
            <person name="Booth B.W."/>
            <person name="Pfeiffer B.D."/>
            <person name="George R.A."/>
            <person name="Svirskas R."/>
            <person name="Krzywinski M."/>
            <person name="Schein J."/>
            <person name="Accardo M.C."/>
            <person name="Damia E."/>
            <person name="Messina G."/>
            <person name="Mendez-Lago M."/>
            <person name="de Pablos B."/>
            <person name="Demakova O.V."/>
            <person name="Andreyeva E.N."/>
            <person name="Boldyreva L.V."/>
            <person name="Marra M."/>
            <person name="Carvalho A.B."/>
            <person name="Dimitri P."/>
            <person name="Villasante A."/>
            <person name="Zhimulev I.F."/>
            <person name="Rubin G.M."/>
            <person name="Karpen G.H."/>
            <person name="Celniker S.E."/>
        </authorList>
    </citation>
    <scope>NUCLEOTIDE SEQUENCE</scope>
</reference>
<organism evidence="2 5">
    <name type="scientific">Drosophila melanogaster</name>
    <name type="common">Fruit fly</name>
    <dbReference type="NCBI Taxonomy" id="7227"/>
    <lineage>
        <taxon>Eukaryota</taxon>
        <taxon>Metazoa</taxon>
        <taxon>Ecdysozoa</taxon>
        <taxon>Arthropoda</taxon>
        <taxon>Hexapoda</taxon>
        <taxon>Insecta</taxon>
        <taxon>Pterygota</taxon>
        <taxon>Neoptera</taxon>
        <taxon>Endopterygota</taxon>
        <taxon>Diptera</taxon>
        <taxon>Brachycera</taxon>
        <taxon>Muscomorpha</taxon>
        <taxon>Ephydroidea</taxon>
        <taxon>Drosophilidae</taxon>
        <taxon>Drosophila</taxon>
        <taxon>Sophophora</taxon>
    </lineage>
</organism>
<evidence type="ECO:0000313" key="5">
    <source>
        <dbReference type="Proteomes" id="UP000000803"/>
    </source>
</evidence>
<keyword evidence="1" id="KW-0812">Transmembrane</keyword>
<reference evidence="2" key="14">
    <citation type="submission" date="2023-12" db="EMBL/GenBank/DDBJ databases">
        <authorList>
            <consortium name="FlyBase"/>
        </authorList>
    </citation>
    <scope>NUCLEOTIDE SEQUENCE</scope>
</reference>
<dbReference type="KEGG" id="dme:Dmel_CG33252"/>
<dbReference type="RefSeq" id="NP_996494.1">
    <property type="nucleotide sequence ID" value="NM_206771.2"/>
</dbReference>
<dbReference type="DNASU" id="2768903"/>
<dbReference type="OrthoDB" id="7968664at2759"/>
<evidence type="ECO:0000313" key="3">
    <source>
        <dbReference type="EMBL" id="ACD81781.1"/>
    </source>
</evidence>
<feature type="transmembrane region" description="Helical" evidence="1">
    <location>
        <begin position="116"/>
        <end position="138"/>
    </location>
</feature>
<keyword evidence="5" id="KW-1185">Reference proteome</keyword>
<name>Q7KUX0_DROME</name>
<keyword evidence="1" id="KW-1133">Transmembrane helix</keyword>
<reference evidence="5" key="4">
    <citation type="journal article" date="2002" name="Genome Biol.">
        <title>The transposable elements of the Drosophila melanogaster euchromatin: a genomics perspective.</title>
        <authorList>
            <person name="Kaminker J.S."/>
            <person name="Bergman C.M."/>
            <person name="Kronmiller B."/>
            <person name="Carlson J."/>
            <person name="Svirskas R."/>
            <person name="Patel S."/>
            <person name="Frise E."/>
            <person name="Wheeler D.A."/>
            <person name="Lewis S.E."/>
            <person name="Rubin G.M."/>
            <person name="Ashburner M."/>
            <person name="Celniker S.E."/>
        </authorList>
    </citation>
    <scope>NUCLEOTIDE SEQUENCE [LARGE SCALE GENOMIC DNA]</scope>
    <source>
        <strain evidence="5">Berkeley</strain>
    </source>
</reference>
<dbReference type="OMA" id="MILSEMI"/>
<reference evidence="2 5" key="1">
    <citation type="journal article" date="2000" name="Science">
        <title>The genome sequence of Drosophila melanogaster.</title>
        <authorList>
            <person name="Adams M.D."/>
            <person name="Celniker S.E."/>
            <person name="Holt R.A."/>
            <person name="Evans C.A."/>
            <person name="Gocayne J.D."/>
            <person name="Amanatides P.G."/>
            <person name="Scherer S.E."/>
            <person name="Li P.W."/>
            <person name="Hoskins R.A."/>
            <person name="Galle R.F."/>
            <person name="George R.A."/>
            <person name="Lewis S.E."/>
            <person name="Richards S."/>
            <person name="Ashburner M."/>
            <person name="Henderson S.N."/>
            <person name="Sutton G.G."/>
            <person name="Wortman J.R."/>
            <person name="Yandell M.D."/>
            <person name="Zhang Q."/>
            <person name="Chen L.X."/>
            <person name="Brandon R.C."/>
            <person name="Rogers Y.H."/>
            <person name="Blazej R.G."/>
            <person name="Champe M."/>
            <person name="Pfeiffer B.D."/>
            <person name="Wan K.H."/>
            <person name="Doyle C."/>
            <person name="Baxter E.G."/>
            <person name="Helt G."/>
            <person name="Nelson C.R."/>
            <person name="Gabor G.L."/>
            <person name="Abril J.F."/>
            <person name="Agbayani A."/>
            <person name="An H.J."/>
            <person name="Andrews-Pfannkoch C."/>
            <person name="Baldwin D."/>
            <person name="Ballew R.M."/>
            <person name="Basu A."/>
            <person name="Baxendale J."/>
            <person name="Bayraktaroglu L."/>
            <person name="Beasley E.M."/>
            <person name="Beeson K.Y."/>
            <person name="Benos P.V."/>
            <person name="Berman B.P."/>
            <person name="Bhandari D."/>
            <person name="Bolshakov S."/>
            <person name="Borkova D."/>
            <person name="Botchan M.R."/>
            <person name="Bouck J."/>
            <person name="Brokstein P."/>
            <person name="Brottier P."/>
            <person name="Burtis K.C."/>
            <person name="Busam D.A."/>
            <person name="Butler H."/>
            <person name="Cadieu E."/>
            <person name="Center A."/>
            <person name="Chandra I."/>
            <person name="Cherry J.M."/>
            <person name="Cawley S."/>
            <person name="Dahlke C."/>
            <person name="Davenport L.B."/>
            <person name="Davies P."/>
            <person name="de Pablos B."/>
            <person name="Delcher A."/>
            <person name="Deng Z."/>
            <person name="Mays A.D."/>
            <person name="Dew I."/>
            <person name="Dietz S.M."/>
            <person name="Dodson K."/>
            <person name="Doup L.E."/>
            <person name="Downes M."/>
            <person name="Dugan-Rocha S."/>
            <person name="Dunkov B.C."/>
            <person name="Dunn P."/>
            <person name="Durbin K.J."/>
            <person name="Evangelista C.C."/>
            <person name="Ferraz C."/>
            <person name="Ferriera S."/>
            <person name="Fleischmann W."/>
            <person name="Fosler C."/>
            <person name="Gabrielian A.E."/>
            <person name="Garg N.S."/>
            <person name="Gelbart W.M."/>
            <person name="Glasser K."/>
            <person name="Glodek A."/>
            <person name="Gong F."/>
            <person name="Gorrell J.H."/>
            <person name="Gu Z."/>
            <person name="Guan P."/>
            <person name="Harris M."/>
            <person name="Harris N.L."/>
            <person name="Harvey D."/>
            <person name="Heiman T.J."/>
            <person name="Hernandez J.R."/>
            <person name="Houck J."/>
            <person name="Hostin D."/>
            <person name="Houston K.A."/>
            <person name="Howland T.J."/>
            <person name="Wei M.H."/>
            <person name="Ibegwam C."/>
            <person name="Jalali M."/>
            <person name="Kalush F."/>
            <person name="Karpen G.H."/>
            <person name="Ke Z."/>
            <person name="Kennison J.A."/>
            <person name="Ketchum K.A."/>
            <person name="Kimmel B.E."/>
            <person name="Kodira C.D."/>
            <person name="Kraft C."/>
            <person name="Kravitz S."/>
            <person name="Kulp D."/>
            <person name="Lai Z."/>
            <person name="Lasko P."/>
            <person name="Lei Y."/>
            <person name="Levitsky A.A."/>
            <person name="Li J."/>
            <person name="Li Z."/>
            <person name="Liang Y."/>
            <person name="Lin X."/>
            <person name="Liu X."/>
            <person name="Mattei B."/>
            <person name="McIntosh T.C."/>
            <person name="McLeod M.P."/>
            <person name="McPherson D."/>
            <person name="Merkulov G."/>
            <person name="Milshina N.V."/>
            <person name="Mobarry C."/>
            <person name="Morris J."/>
            <person name="Moshrefi A."/>
            <person name="Mount S.M."/>
            <person name="Moy M."/>
            <person name="Murphy B."/>
            <person name="Murphy L."/>
            <person name="Muzny D.M."/>
            <person name="Nelson D.L."/>
            <person name="Nelson D.R."/>
            <person name="Nelson K.A."/>
            <person name="Nixon K."/>
            <person name="Nusskern D.R."/>
            <person name="Pacleb J.M."/>
            <person name="Palazzolo M."/>
            <person name="Pittman G.S."/>
            <person name="Pan S."/>
            <person name="Pollard J."/>
            <person name="Puri V."/>
            <person name="Reese M.G."/>
            <person name="Reinert K."/>
            <person name="Remington K."/>
            <person name="Saunders R.D."/>
            <person name="Scheeler F."/>
            <person name="Shen H."/>
            <person name="Shue B.C."/>
            <person name="Siden-Kiamos I."/>
            <person name="Simpson M."/>
            <person name="Skupski M.P."/>
            <person name="Smith T."/>
            <person name="Spier E."/>
            <person name="Spradling A.C."/>
            <person name="Stapleton M."/>
            <person name="Strong R."/>
            <person name="Sun E."/>
            <person name="Svirskas R."/>
            <person name="Tector C."/>
            <person name="Turner R."/>
            <person name="Venter E."/>
            <person name="Wang A.H."/>
            <person name="Wang X."/>
            <person name="Wang Z.Y."/>
            <person name="Wassarman D.A."/>
            <person name="Weinstock G.M."/>
            <person name="Weissenbach J."/>
            <person name="Williams S.M."/>
            <person name="WoodageT"/>
            <person name="Worley K.C."/>
            <person name="Wu D."/>
            <person name="Yang S."/>
            <person name="Yao Q.A."/>
            <person name="Ye J."/>
            <person name="Yeh R.F."/>
            <person name="Zaveri J.S."/>
            <person name="Zhan M."/>
            <person name="Zhang G."/>
            <person name="Zhao Q."/>
            <person name="Zheng L."/>
            <person name="Zheng X.H."/>
            <person name="Zhong F.N."/>
            <person name="Zhong W."/>
            <person name="Zhou X."/>
            <person name="Zhu S."/>
            <person name="Zhu X."/>
            <person name="Smith H.O."/>
            <person name="Gibbs R.A."/>
            <person name="Myers E.W."/>
            <person name="Rubin G.M."/>
            <person name="Venter J.C."/>
        </authorList>
    </citation>
    <scope>NUCLEOTIDE SEQUENCE [LARGE SCALE GENOMIC DNA]</scope>
    <source>
        <strain evidence="5">Berkeley</strain>
    </source>
</reference>
<evidence type="ECO:0000313" key="2">
    <source>
        <dbReference type="EMBL" id="AAS65392.1"/>
    </source>
</evidence>
<protein>
    <submittedName>
        <fullName evidence="3">IP20801p</fullName>
    </submittedName>
</protein>
<reference evidence="2 5" key="6">
    <citation type="journal article" date="2005" name="PLoS Comput. Biol.">
        <title>Combined evidence annotation of transposable elements in genome sequences.</title>
        <authorList>
            <person name="Quesneville H."/>
            <person name="Bergman C.M."/>
            <person name="Andrieu O."/>
            <person name="Autard D."/>
            <person name="Nouaud D."/>
            <person name="Ashburner M."/>
            <person name="Anxolabehere D."/>
        </authorList>
    </citation>
    <scope>NUCLEOTIDE SEQUENCE [LARGE SCALE GENOMIC DNA]</scope>
    <source>
        <strain evidence="5">Berkeley</strain>
    </source>
</reference>
<reference evidence="2 5" key="9">
    <citation type="journal article" date="2007" name="Science">
        <title>Sequence finishing and mapping of Drosophila melanogaster heterochromatin.</title>
        <authorList>
            <person name="Hoskins R.A."/>
            <person name="Carlson J.W."/>
            <person name="Kennedy C."/>
            <person name="Acevedo D."/>
            <person name="Evans-Holm M."/>
            <person name="Frise E."/>
            <person name="Wan K.H."/>
            <person name="Park S."/>
            <person name="Mendez-Lago M."/>
            <person name="Rossi F."/>
            <person name="Villasante A."/>
            <person name="Dimitri P."/>
            <person name="Karpen G.H."/>
            <person name="Celniker S.E."/>
        </authorList>
    </citation>
    <scope>NUCLEOTIDE SEQUENCE [LARGE SCALE GENOMIC DNA]</scope>
    <source>
        <strain evidence="5">Berkeley</strain>
    </source>
</reference>
<dbReference type="PaxDb" id="7227-FBpp0074120"/>
<dbReference type="SMR" id="Q7KUX0"/>
<dbReference type="Proteomes" id="UP000000803">
    <property type="component" value="Chromosome X"/>
</dbReference>
<reference evidence="5" key="3">
    <citation type="journal article" date="2002" name="Genome Biol.">
        <title>Annotation of the Drosophila melanogaster euchromatic genome: a systematic review.</title>
        <authorList>
            <person name="Misra S."/>
            <person name="Crosby M.A."/>
            <person name="Mungall C.J."/>
            <person name="Matthews B.B."/>
            <person name="Campbell K.S."/>
            <person name="Hradecky P."/>
            <person name="Huang Y."/>
            <person name="Kaminker J.S."/>
            <person name="Millburn G.H."/>
            <person name="Prochnik S.E."/>
            <person name="Smith C.D."/>
            <person name="Tupy J.L."/>
            <person name="Whitfied E.J."/>
            <person name="Bayraktaroglu L."/>
            <person name="Berman B.P."/>
            <person name="Bettencourt B.R."/>
            <person name="Celniker S.E."/>
            <person name="de Grey A.D."/>
            <person name="Drysdale R.A."/>
            <person name="Harris N.L."/>
            <person name="Richter J."/>
            <person name="Russo S."/>
            <person name="Schroeder A.J."/>
            <person name="Shu S.Q."/>
            <person name="Stapleton M."/>
            <person name="Yamada C."/>
            <person name="Ashburner M."/>
            <person name="Gelbart W.M."/>
            <person name="Rubin G.M."/>
            <person name="Lewis S.E."/>
        </authorList>
    </citation>
    <scope>GENOME REANNOTATION</scope>
    <source>
        <strain evidence="5">Berkeley</strain>
    </source>
</reference>
<proteinExistence type="evidence at transcript level"/>
<reference evidence="3" key="10">
    <citation type="submission" date="2008-05" db="EMBL/GenBank/DDBJ databases">
        <authorList>
            <person name="Carlson J."/>
            <person name="Booth B."/>
            <person name="Frise E."/>
            <person name="Park S."/>
            <person name="Wan K."/>
            <person name="Yu C."/>
            <person name="Celniker S."/>
        </authorList>
    </citation>
    <scope>NUCLEOTIDE SEQUENCE</scope>
</reference>
<gene>
    <name evidence="2" type="primary">Dmel\CG33252</name>
    <name evidence="3" type="synonym">CG33252-RA</name>
    <name evidence="2 4" type="ORF">CG33252</name>
    <name evidence="2" type="ORF">Dmel_CG33252</name>
</gene>